<dbReference type="GO" id="GO:0005737">
    <property type="term" value="C:cytoplasm"/>
    <property type="evidence" value="ECO:0007669"/>
    <property type="project" value="TreeGrafter"/>
</dbReference>
<reference evidence="2" key="1">
    <citation type="submission" date="2018-07" db="EMBL/GenBank/DDBJ databases">
        <authorList>
            <person name="Quirk P.G."/>
            <person name="Krulwich T.A."/>
        </authorList>
    </citation>
    <scope>NUCLEOTIDE SEQUENCE</scope>
</reference>
<organism evidence="2">
    <name type="scientific">Culicoides sonorensis</name>
    <name type="common">Biting midge</name>
    <dbReference type="NCBI Taxonomy" id="179676"/>
    <lineage>
        <taxon>Eukaryota</taxon>
        <taxon>Metazoa</taxon>
        <taxon>Ecdysozoa</taxon>
        <taxon>Arthropoda</taxon>
        <taxon>Hexapoda</taxon>
        <taxon>Insecta</taxon>
        <taxon>Pterygota</taxon>
        <taxon>Neoptera</taxon>
        <taxon>Endopterygota</taxon>
        <taxon>Diptera</taxon>
        <taxon>Nematocera</taxon>
        <taxon>Chironomoidea</taxon>
        <taxon>Ceratopogonidae</taxon>
        <taxon>Ceratopogoninae</taxon>
        <taxon>Culicoides</taxon>
        <taxon>Monoculicoides</taxon>
    </lineage>
</organism>
<comment type="similarity">
    <text evidence="1">Belongs to the CDC123 family.</text>
</comment>
<dbReference type="PANTHER" id="PTHR15323:SF6">
    <property type="entry name" value="CELL DIVISION CYCLE PROTEIN 123 HOMOLOG"/>
    <property type="match status" value="1"/>
</dbReference>
<dbReference type="InterPro" id="IPR009772">
    <property type="entry name" value="CDC123"/>
</dbReference>
<proteinExistence type="inferred from homology"/>
<dbReference type="VEuPathDB" id="VectorBase:CSON005131"/>
<dbReference type="OMA" id="TFPDPNF"/>
<dbReference type="Pfam" id="PF07065">
    <property type="entry name" value="D123"/>
    <property type="match status" value="1"/>
</dbReference>
<dbReference type="AlphaFoldDB" id="A0A336LZQ5"/>
<protein>
    <submittedName>
        <fullName evidence="2">CSON005131 protein</fullName>
    </submittedName>
</protein>
<evidence type="ECO:0000313" key="2">
    <source>
        <dbReference type="EMBL" id="SSX21707.1"/>
    </source>
</evidence>
<gene>
    <name evidence="2" type="primary">CSON005131</name>
</gene>
<accession>A0A336LZQ5</accession>
<dbReference type="EMBL" id="UFQT01000205">
    <property type="protein sequence ID" value="SSX21707.1"/>
    <property type="molecule type" value="Genomic_DNA"/>
</dbReference>
<evidence type="ECO:0000256" key="1">
    <source>
        <dbReference type="ARBA" id="ARBA00011047"/>
    </source>
</evidence>
<dbReference type="PANTHER" id="PTHR15323">
    <property type="entry name" value="D123 PROTEIN"/>
    <property type="match status" value="1"/>
</dbReference>
<name>A0A336LZQ5_CULSO</name>
<sequence>MLERVKQLNLKNFSFPEWYKDFKKISIRSHIVQIPENVLEYLRDEMIVLPKECQENENSTKNIGDDYLDEDTEETETPEFPEFSKQLQDKLKILNGSAFIKTNFHCPKDSVWITAGQTMRARSISDIYMLLKASSICKEDLAVEAVGDQGHVIVLRQWTDIHPGTEFRCFVKNKNLIAISPRDWPQYHSHISQHKRDIINDIVSLFKEKIKQKFPVDDYVFDVYRETKDEVYLLDFAPFDEQLTKSLAFEWSELYQSLGVQILHPEEEDDPEFRYLPEDCGIQPNPRNNYGIPHDVINLFKSQSTSDEQDAANVNDLLINRLREEVETQSREQAANDSE</sequence>